<organism evidence="2 3">
    <name type="scientific">Russula ochroleuca</name>
    <dbReference type="NCBI Taxonomy" id="152965"/>
    <lineage>
        <taxon>Eukaryota</taxon>
        <taxon>Fungi</taxon>
        <taxon>Dikarya</taxon>
        <taxon>Basidiomycota</taxon>
        <taxon>Agaricomycotina</taxon>
        <taxon>Agaricomycetes</taxon>
        <taxon>Russulales</taxon>
        <taxon>Russulaceae</taxon>
        <taxon>Russula</taxon>
    </lineage>
</organism>
<evidence type="ECO:0000313" key="3">
    <source>
        <dbReference type="Proteomes" id="UP000759537"/>
    </source>
</evidence>
<dbReference type="AlphaFoldDB" id="A0A9P5MV09"/>
<feature type="domain" description="Expansin-like EG45" evidence="1">
    <location>
        <begin position="21"/>
        <end position="119"/>
    </location>
</feature>
<proteinExistence type="predicted"/>
<reference evidence="2" key="2">
    <citation type="journal article" date="2020" name="Nat. Commun.">
        <title>Large-scale genome sequencing of mycorrhizal fungi provides insights into the early evolution of symbiotic traits.</title>
        <authorList>
            <person name="Miyauchi S."/>
            <person name="Kiss E."/>
            <person name="Kuo A."/>
            <person name="Drula E."/>
            <person name="Kohler A."/>
            <person name="Sanchez-Garcia M."/>
            <person name="Morin E."/>
            <person name="Andreopoulos B."/>
            <person name="Barry K.W."/>
            <person name="Bonito G."/>
            <person name="Buee M."/>
            <person name="Carver A."/>
            <person name="Chen C."/>
            <person name="Cichocki N."/>
            <person name="Clum A."/>
            <person name="Culley D."/>
            <person name="Crous P.W."/>
            <person name="Fauchery L."/>
            <person name="Girlanda M."/>
            <person name="Hayes R.D."/>
            <person name="Keri Z."/>
            <person name="LaButti K."/>
            <person name="Lipzen A."/>
            <person name="Lombard V."/>
            <person name="Magnuson J."/>
            <person name="Maillard F."/>
            <person name="Murat C."/>
            <person name="Nolan M."/>
            <person name="Ohm R.A."/>
            <person name="Pangilinan J."/>
            <person name="Pereira M.F."/>
            <person name="Perotto S."/>
            <person name="Peter M."/>
            <person name="Pfister S."/>
            <person name="Riley R."/>
            <person name="Sitrit Y."/>
            <person name="Stielow J.B."/>
            <person name="Szollosi G."/>
            <person name="Zifcakova L."/>
            <person name="Stursova M."/>
            <person name="Spatafora J.W."/>
            <person name="Tedersoo L."/>
            <person name="Vaario L.M."/>
            <person name="Yamada A."/>
            <person name="Yan M."/>
            <person name="Wang P."/>
            <person name="Xu J."/>
            <person name="Bruns T."/>
            <person name="Baldrian P."/>
            <person name="Vilgalys R."/>
            <person name="Dunand C."/>
            <person name="Henrissat B."/>
            <person name="Grigoriev I.V."/>
            <person name="Hibbett D."/>
            <person name="Nagy L.G."/>
            <person name="Martin F.M."/>
        </authorList>
    </citation>
    <scope>NUCLEOTIDE SEQUENCE</scope>
    <source>
        <strain evidence="2">Prilba</strain>
    </source>
</reference>
<dbReference type="Pfam" id="PF22514">
    <property type="entry name" value="EXPB1_D1"/>
    <property type="match status" value="1"/>
</dbReference>
<protein>
    <submittedName>
        <fullName evidence="2">RlpA-like double-psi beta-barrel-protein domain-containing protein-containing protein</fullName>
    </submittedName>
</protein>
<dbReference type="PROSITE" id="PS50842">
    <property type="entry name" value="EXPANSIN_EG45"/>
    <property type="match status" value="1"/>
</dbReference>
<dbReference type="CDD" id="cd22278">
    <property type="entry name" value="DPBB_GH45_endoglucanase"/>
    <property type="match status" value="1"/>
</dbReference>
<gene>
    <name evidence="2" type="ORF">DFH94DRAFT_744121</name>
</gene>
<comment type="caution">
    <text evidence="2">The sequence shown here is derived from an EMBL/GenBank/DDBJ whole genome shotgun (WGS) entry which is preliminary data.</text>
</comment>
<dbReference type="SUPFAM" id="SSF50685">
    <property type="entry name" value="Barwin-like endoglucanases"/>
    <property type="match status" value="1"/>
</dbReference>
<name>A0A9P5MV09_9AGAM</name>
<dbReference type="Proteomes" id="UP000759537">
    <property type="component" value="Unassembled WGS sequence"/>
</dbReference>
<reference evidence="2" key="1">
    <citation type="submission" date="2019-10" db="EMBL/GenBank/DDBJ databases">
        <authorList>
            <consortium name="DOE Joint Genome Institute"/>
            <person name="Kuo A."/>
            <person name="Miyauchi S."/>
            <person name="Kiss E."/>
            <person name="Drula E."/>
            <person name="Kohler A."/>
            <person name="Sanchez-Garcia M."/>
            <person name="Andreopoulos B."/>
            <person name="Barry K.W."/>
            <person name="Bonito G."/>
            <person name="Buee M."/>
            <person name="Carver A."/>
            <person name="Chen C."/>
            <person name="Cichocki N."/>
            <person name="Clum A."/>
            <person name="Culley D."/>
            <person name="Crous P.W."/>
            <person name="Fauchery L."/>
            <person name="Girlanda M."/>
            <person name="Hayes R."/>
            <person name="Keri Z."/>
            <person name="LaButti K."/>
            <person name="Lipzen A."/>
            <person name="Lombard V."/>
            <person name="Magnuson J."/>
            <person name="Maillard F."/>
            <person name="Morin E."/>
            <person name="Murat C."/>
            <person name="Nolan M."/>
            <person name="Ohm R."/>
            <person name="Pangilinan J."/>
            <person name="Pereira M."/>
            <person name="Perotto S."/>
            <person name="Peter M."/>
            <person name="Riley R."/>
            <person name="Sitrit Y."/>
            <person name="Stielow B."/>
            <person name="Szollosi G."/>
            <person name="Zifcakova L."/>
            <person name="Stursova M."/>
            <person name="Spatafora J.W."/>
            <person name="Tedersoo L."/>
            <person name="Vaario L.-M."/>
            <person name="Yamada A."/>
            <person name="Yan M."/>
            <person name="Wang P."/>
            <person name="Xu J."/>
            <person name="Bruns T."/>
            <person name="Baldrian P."/>
            <person name="Vilgalys R."/>
            <person name="Henrissat B."/>
            <person name="Grigoriev I.V."/>
            <person name="Hibbett D."/>
            <person name="Nagy L.G."/>
            <person name="Martin F.M."/>
        </authorList>
    </citation>
    <scope>NUCLEOTIDE SEQUENCE</scope>
    <source>
        <strain evidence="2">Prilba</strain>
    </source>
</reference>
<sequence>MTSGYTAAANTLSFGANSGAGDACGRCFNITPTSNPYSPDYTGSMGQTIIVRVTDLCPHSSPGTVGWCDQTVSHPLNLYNMPMHFDLCEDSGASSAFFPTGIGAMLGTYQEVPCTEWVGGEGNSLWGHSCMAPDNALNWPTVACGNTGTPPQ</sequence>
<dbReference type="OrthoDB" id="5823761at2759"/>
<dbReference type="Gene3D" id="2.40.40.10">
    <property type="entry name" value="RlpA-like domain"/>
    <property type="match status" value="1"/>
</dbReference>
<dbReference type="InterPro" id="IPR007112">
    <property type="entry name" value="Expansin/allergen_DPBB_dom"/>
</dbReference>
<dbReference type="EMBL" id="WHVB01000009">
    <property type="protein sequence ID" value="KAF8479529.1"/>
    <property type="molecule type" value="Genomic_DNA"/>
</dbReference>
<accession>A0A9P5MV09</accession>
<dbReference type="InterPro" id="IPR036908">
    <property type="entry name" value="RlpA-like_sf"/>
</dbReference>
<keyword evidence="3" id="KW-1185">Reference proteome</keyword>
<evidence type="ECO:0000259" key="1">
    <source>
        <dbReference type="PROSITE" id="PS50842"/>
    </source>
</evidence>
<evidence type="ECO:0000313" key="2">
    <source>
        <dbReference type="EMBL" id="KAF8479529.1"/>
    </source>
</evidence>